<evidence type="ECO:0000259" key="11">
    <source>
        <dbReference type="Pfam" id="PF26253"/>
    </source>
</evidence>
<evidence type="ECO:0000313" key="12">
    <source>
        <dbReference type="EMBL" id="KAK9420908.1"/>
    </source>
</evidence>
<keyword evidence="4 8" id="KW-0548">Nucleotidyltransferase</keyword>
<dbReference type="CDD" id="cd00590">
    <property type="entry name" value="RRM_SF"/>
    <property type="match status" value="1"/>
</dbReference>
<evidence type="ECO:0000259" key="10">
    <source>
        <dbReference type="Pfam" id="PF05183"/>
    </source>
</evidence>
<reference evidence="12 13" key="1">
    <citation type="journal article" date="2024" name="J. Plant Pathol.">
        <title>Sequence and assembly of the genome of Seiridium unicorne, isolate CBS 538.82, causal agent of cypress canker disease.</title>
        <authorList>
            <person name="Scali E."/>
            <person name="Rocca G.D."/>
            <person name="Danti R."/>
            <person name="Garbelotto M."/>
            <person name="Barberini S."/>
            <person name="Baroncelli R."/>
            <person name="Emiliani G."/>
        </authorList>
    </citation>
    <scope>NUCLEOTIDE SEQUENCE [LARGE SCALE GENOMIC DNA]</scope>
    <source>
        <strain evidence="12 13">BM-138-508</strain>
    </source>
</reference>
<proteinExistence type="inferred from homology"/>
<dbReference type="PANTHER" id="PTHR23079:SF55">
    <property type="entry name" value="RNA-DIRECTED RNA POLYMERASE"/>
    <property type="match status" value="1"/>
</dbReference>
<evidence type="ECO:0000256" key="2">
    <source>
        <dbReference type="ARBA" id="ARBA00022484"/>
    </source>
</evidence>
<evidence type="ECO:0000256" key="9">
    <source>
        <dbReference type="SAM" id="MobiDB-lite"/>
    </source>
</evidence>
<feature type="region of interest" description="Disordered" evidence="9">
    <location>
        <begin position="1269"/>
        <end position="1288"/>
    </location>
</feature>
<dbReference type="EC" id="2.7.7.48" evidence="8"/>
<dbReference type="InterPro" id="IPR058752">
    <property type="entry name" value="RDRP_C_head"/>
</dbReference>
<protein>
    <recommendedName>
        <fullName evidence="8">RNA-dependent RNA polymerase</fullName>
        <ecNumber evidence="8">2.7.7.48</ecNumber>
    </recommendedName>
</protein>
<keyword evidence="5 8" id="KW-0694">RNA-binding</keyword>
<comment type="similarity">
    <text evidence="1 8">Belongs to the RdRP family.</text>
</comment>
<dbReference type="InterPro" id="IPR007855">
    <property type="entry name" value="RDRP"/>
</dbReference>
<feature type="domain" description="RDRP core" evidence="10">
    <location>
        <begin position="466"/>
        <end position="1039"/>
    </location>
</feature>
<keyword evidence="6" id="KW-0943">RNA-mediated gene silencing</keyword>
<evidence type="ECO:0000256" key="5">
    <source>
        <dbReference type="ARBA" id="ARBA00022884"/>
    </source>
</evidence>
<dbReference type="Pfam" id="PF05183">
    <property type="entry name" value="RdRP"/>
    <property type="match status" value="1"/>
</dbReference>
<evidence type="ECO:0000256" key="3">
    <source>
        <dbReference type="ARBA" id="ARBA00022679"/>
    </source>
</evidence>
<evidence type="ECO:0000256" key="4">
    <source>
        <dbReference type="ARBA" id="ARBA00022695"/>
    </source>
</evidence>
<keyword evidence="2 8" id="KW-0696">RNA-directed RNA polymerase</keyword>
<evidence type="ECO:0000256" key="6">
    <source>
        <dbReference type="ARBA" id="ARBA00023158"/>
    </source>
</evidence>
<gene>
    <name evidence="12" type="ORF">SUNI508_00999</name>
</gene>
<dbReference type="EMBL" id="JARVKF010000223">
    <property type="protein sequence ID" value="KAK9420908.1"/>
    <property type="molecule type" value="Genomic_DNA"/>
</dbReference>
<dbReference type="Proteomes" id="UP001408356">
    <property type="component" value="Unassembled WGS sequence"/>
</dbReference>
<evidence type="ECO:0000256" key="8">
    <source>
        <dbReference type="RuleBase" id="RU363098"/>
    </source>
</evidence>
<evidence type="ECO:0000313" key="13">
    <source>
        <dbReference type="Proteomes" id="UP001408356"/>
    </source>
</evidence>
<comment type="catalytic activity">
    <reaction evidence="7 8">
        <text>RNA(n) + a ribonucleoside 5'-triphosphate = RNA(n+1) + diphosphate</text>
        <dbReference type="Rhea" id="RHEA:21248"/>
        <dbReference type="Rhea" id="RHEA-COMP:14527"/>
        <dbReference type="Rhea" id="RHEA-COMP:17342"/>
        <dbReference type="ChEBI" id="CHEBI:33019"/>
        <dbReference type="ChEBI" id="CHEBI:61557"/>
        <dbReference type="ChEBI" id="CHEBI:140395"/>
        <dbReference type="EC" id="2.7.7.48"/>
    </reaction>
</comment>
<accession>A0ABR2V1W5</accession>
<organism evidence="12 13">
    <name type="scientific">Seiridium unicorne</name>
    <dbReference type="NCBI Taxonomy" id="138068"/>
    <lineage>
        <taxon>Eukaryota</taxon>
        <taxon>Fungi</taxon>
        <taxon>Dikarya</taxon>
        <taxon>Ascomycota</taxon>
        <taxon>Pezizomycotina</taxon>
        <taxon>Sordariomycetes</taxon>
        <taxon>Xylariomycetidae</taxon>
        <taxon>Amphisphaeriales</taxon>
        <taxon>Sporocadaceae</taxon>
        <taxon>Seiridium</taxon>
    </lineage>
</organism>
<evidence type="ECO:0000256" key="1">
    <source>
        <dbReference type="ARBA" id="ARBA00005762"/>
    </source>
</evidence>
<feature type="domain" description="RDRP C-terminal head" evidence="11">
    <location>
        <begin position="1065"/>
        <end position="1223"/>
    </location>
</feature>
<name>A0ABR2V1W5_9PEZI</name>
<dbReference type="Pfam" id="PF26253">
    <property type="entry name" value="RdRP_head"/>
    <property type="match status" value="1"/>
</dbReference>
<dbReference type="PANTHER" id="PTHR23079">
    <property type="entry name" value="RNA-DEPENDENT RNA POLYMERASE"/>
    <property type="match status" value="1"/>
</dbReference>
<keyword evidence="3 8" id="KW-0808">Transferase</keyword>
<dbReference type="InterPro" id="IPR057596">
    <property type="entry name" value="RDRP_core"/>
</dbReference>
<sequence>MASPLARRPNQPGPRVAMRQEWTKWHEVSIKLEGVPRGTTTLDIFRSMQAYGRIDSITIPQIRDPRSVNHAYVSFSPAPSNAFWTSGTIALTARGESRRVRIDLQSPRRPRMISSPLRPEVKYPERSLFRLKSLDFGIMSQERAMDIMKTIDDPVYYPTMTVNLRHKKIELQFSCSIDDPRREDLNIHRVAEPVGMREKPLYPPEFRADIQFRHMQEVFSVAVDQEHWCLLISQKHPPKFWKRRRDIDKSHQKEGTRWGDLDTWIRTTEISYADWAKKYPVTTYEPFQFLEIGKWTTYRLFFRKSDTSHWGPVKDALGDFNIQIIPTNTQTVTWKQGLPSTFRKWIDDPIVMDANDHLSLLHSTDKITLSYDVRYQLEAAISHGIFTEQSITLEFLRQLSEVDTQKDHDDKRASLVNRAKNILEYVTEADRPVYDPMALFKNRFALTHHTSIALPEHCTWVRKLIVTPSKVYLSSPCPETTNRVLRHYNNERDRFLRVQFTDERTDGKIHAHPDSDVSDSLFSRVYRALRQGIRIGDRHFHFLAFGNSQFREHGAYFFCPTATISCDDIRDWMGDFSHIDVVAKYASRLGQCFSTTRDPRGVGVGLLVKQIPDIEENGWCFTDGVGIISTWLAHEITRKLKLYQNGKVPSAFQFRHGGNKGILVNWPQANFNEIYIRPSQQKFTSRAKSLEIIRASRFSVATLNRQTISILSCLGVPDEVFIALTKNQLFDYSTAMTDPQVAIKLLGQFVDENGMTTTIAQMVKDGFMQSEEPFTKALLQLWRAWSMKLLREKARIVVENGVFVFGCIDETRTLRGQRNVNEGNPTKDRSKLPQIFLQVSRPDQPDSCQVIKGLCVVGRNPSLHPGDLRVVEAVDVDVPALKTLRNVVVFPADGDRDVASMCSGGDLDGDDYFVFWDPALLPEEWNHPPMVHDAVIPKKADGKITINNISRFFVEYLKNDSLSTIALAHVVWSDKCAEGPKSSQCLELAKLHSNAVDYIKTGQSARMSPGLHPKLWPHFMERTPEKSYRSEKILGKLYDLVAKVDFAPDFECTFDSRILRRYTISDDLLKSARGVKTQYDIAMRRIMNQREIGTEFEVWSTFVMSKPRVGSDYKVQEELGLVMMGLRDRFTQACIGQAEAEDPETQEIDRAKLYPFIAAMYHVTWEEVQIVLQEWQETRVIGGRLVPKRSKDQTPFISFPWLFEADLGRIATSATAEATESESLPSVPNIVQATSIDEAMGCVAACVDGSLFHRGEEIFMTTLDVEPMADEDPISSGSSSSDLATTEAVVDEVEKEEDVEMEVEVEVEDLQVTSGLERLGLDSGN</sequence>
<evidence type="ECO:0000256" key="7">
    <source>
        <dbReference type="ARBA" id="ARBA00048744"/>
    </source>
</evidence>
<keyword evidence="13" id="KW-1185">Reference proteome</keyword>
<comment type="caution">
    <text evidence="12">The sequence shown here is derived from an EMBL/GenBank/DDBJ whole genome shotgun (WGS) entry which is preliminary data.</text>
</comment>